<proteinExistence type="predicted"/>
<dbReference type="Gene3D" id="3.30.1310.10">
    <property type="entry name" value="Nucleoid-associated protein YbaB-like domain"/>
    <property type="match status" value="2"/>
</dbReference>
<protein>
    <recommendedName>
        <fullName evidence="4">YbaB/EbfC family DNA-binding protein</fullName>
    </recommendedName>
</protein>
<dbReference type="EMBL" id="BONW01000021">
    <property type="protein sequence ID" value="GIG89599.1"/>
    <property type="molecule type" value="Genomic_DNA"/>
</dbReference>
<name>A0ABQ4E4G7_9ACTN</name>
<dbReference type="InterPro" id="IPR036894">
    <property type="entry name" value="YbaB-like_sf"/>
</dbReference>
<dbReference type="Proteomes" id="UP000646749">
    <property type="component" value="Unassembled WGS sequence"/>
</dbReference>
<accession>A0ABQ4E4G7</accession>
<evidence type="ECO:0000256" key="1">
    <source>
        <dbReference type="SAM" id="MobiDB-lite"/>
    </source>
</evidence>
<comment type="caution">
    <text evidence="2">The sequence shown here is derived from an EMBL/GenBank/DDBJ whole genome shotgun (WGS) entry which is preliminary data.</text>
</comment>
<gene>
    <name evidence="2" type="ORF">Pen02_45350</name>
</gene>
<feature type="compositionally biased region" description="Basic and acidic residues" evidence="1">
    <location>
        <begin position="106"/>
        <end position="119"/>
    </location>
</feature>
<keyword evidence="3" id="KW-1185">Reference proteome</keyword>
<feature type="region of interest" description="Disordered" evidence="1">
    <location>
        <begin position="93"/>
        <end position="126"/>
    </location>
</feature>
<evidence type="ECO:0000313" key="3">
    <source>
        <dbReference type="Proteomes" id="UP000646749"/>
    </source>
</evidence>
<evidence type="ECO:0008006" key="4">
    <source>
        <dbReference type="Google" id="ProtNLM"/>
    </source>
</evidence>
<organism evidence="2 3">
    <name type="scientific">Plantactinospora endophytica</name>
    <dbReference type="NCBI Taxonomy" id="673535"/>
    <lineage>
        <taxon>Bacteria</taxon>
        <taxon>Bacillati</taxon>
        <taxon>Actinomycetota</taxon>
        <taxon>Actinomycetes</taxon>
        <taxon>Micromonosporales</taxon>
        <taxon>Micromonosporaceae</taxon>
        <taxon>Plantactinospora</taxon>
    </lineage>
</organism>
<sequence length="247" mass="26801">MSAEQNIHRLGREVERVSWQLDGSDITGTGADESGLVRVWLDGSGQLGRVEIGRNWWRDLGPELLSASILEALDRAIGDRLAAWSVRVAEREAGEPPADWQPPAHRRSDSDSPERRGHEQVAGGGDRAGEVAQVLDLLRDAMSELDGYRQQVDDQARQQVLGSSGGGRVTVALTGGQVTQLEISLRWLREQPTGQSVAEEVRAACQDGYQRHSQQAAALSASSPAIAQVRDLAAHPMTLLRRLGLGH</sequence>
<evidence type="ECO:0000313" key="2">
    <source>
        <dbReference type="EMBL" id="GIG89599.1"/>
    </source>
</evidence>
<dbReference type="SUPFAM" id="SSF82607">
    <property type="entry name" value="YbaB-like"/>
    <property type="match status" value="1"/>
</dbReference>
<reference evidence="2 3" key="1">
    <citation type="submission" date="2021-01" db="EMBL/GenBank/DDBJ databases">
        <title>Whole genome shotgun sequence of Plantactinospora endophytica NBRC 110450.</title>
        <authorList>
            <person name="Komaki H."/>
            <person name="Tamura T."/>
        </authorList>
    </citation>
    <scope>NUCLEOTIDE SEQUENCE [LARGE SCALE GENOMIC DNA]</scope>
    <source>
        <strain evidence="2 3">NBRC 110450</strain>
    </source>
</reference>
<dbReference type="RefSeq" id="WP_203868055.1">
    <property type="nucleotide sequence ID" value="NZ_BONW01000021.1"/>
</dbReference>